<dbReference type="AlphaFoldDB" id="I0K2Q7"/>
<reference evidence="1 2" key="1">
    <citation type="journal article" date="2012" name="J. Bacteriol.">
        <title>Genome Sequence of Fibrella aestuarina BUZ 2T, a Filamentous Marine Bacterium.</title>
        <authorList>
            <person name="Filippini M."/>
            <person name="Qi W."/>
            <person name="Blom J."/>
            <person name="Goesmann A."/>
            <person name="Smits T.H."/>
            <person name="Bagheri H.C."/>
        </authorList>
    </citation>
    <scope>NUCLEOTIDE SEQUENCE [LARGE SCALE GENOMIC DNA]</scope>
    <source>
        <strain evidence="2">BUZ 2T</strain>
    </source>
</reference>
<sequence length="32" mass="3450">MPVGRWTLYRSRLGTLSGATYPALTSLSYSSG</sequence>
<gene>
    <name evidence="1" type="ORF">FAES_0398</name>
</gene>
<organism evidence="1 2">
    <name type="scientific">Fibrella aestuarina BUZ 2</name>
    <dbReference type="NCBI Taxonomy" id="1166018"/>
    <lineage>
        <taxon>Bacteria</taxon>
        <taxon>Pseudomonadati</taxon>
        <taxon>Bacteroidota</taxon>
        <taxon>Cytophagia</taxon>
        <taxon>Cytophagales</taxon>
        <taxon>Spirosomataceae</taxon>
        <taxon>Fibrella</taxon>
    </lineage>
</organism>
<dbReference type="EMBL" id="HE796683">
    <property type="protein sequence ID" value="CCG98410.1"/>
    <property type="molecule type" value="Genomic_DNA"/>
</dbReference>
<proteinExistence type="predicted"/>
<dbReference type="KEGG" id="fae:FAES_0398"/>
<evidence type="ECO:0000313" key="1">
    <source>
        <dbReference type="EMBL" id="CCG98410.1"/>
    </source>
</evidence>
<keyword evidence="2" id="KW-1185">Reference proteome</keyword>
<dbReference type="HOGENOM" id="CLU_3389539_0_0_10"/>
<evidence type="ECO:0000313" key="2">
    <source>
        <dbReference type="Proteomes" id="UP000011058"/>
    </source>
</evidence>
<protein>
    <submittedName>
        <fullName evidence="1">Uncharacterized protein</fullName>
    </submittedName>
</protein>
<dbReference type="Proteomes" id="UP000011058">
    <property type="component" value="Chromosome"/>
</dbReference>
<name>I0K2Q7_9BACT</name>
<accession>I0K2Q7</accession>